<proteinExistence type="predicted"/>
<comment type="caution">
    <text evidence="1">The sequence shown here is derived from an EMBL/GenBank/DDBJ whole genome shotgun (WGS) entry which is preliminary data.</text>
</comment>
<dbReference type="EMBL" id="QPJJ01000003">
    <property type="protein sequence ID" value="RCW74960.1"/>
    <property type="molecule type" value="Genomic_DNA"/>
</dbReference>
<dbReference type="Proteomes" id="UP000252585">
    <property type="component" value="Unassembled WGS sequence"/>
</dbReference>
<accession>A0A368Y3T8</accession>
<sequence length="255" mass="30216">MFIIFAPNQILQTYKKFDDFPMETLSKIWYFNQPVKSKQREVGLLIEHRIRYGLSGNCFDLALWLLDEFSKNKIHAYPVANDLFTTDAHVAVVVLDEDGFRYLCDLGDQWIQPILIDSIHPSYSEDAFSNFFPAAKVQVKRMEKRLRVYYHRSNGKFSTQNYDLTPISMEVFLKGAEFSQQHISRKPLFEKRIPYKEETAHWEFYNWKSFLSTSEGLMNEKKRNNTKEWAEVIARIANADINFIDQALEMYKRSY</sequence>
<reference evidence="1 2" key="1">
    <citation type="submission" date="2018-07" db="EMBL/GenBank/DDBJ databases">
        <title>Genomic Encyclopedia of Type Strains, Phase IV (KMG-IV): sequencing the most valuable type-strain genomes for metagenomic binning, comparative biology and taxonomic classification.</title>
        <authorList>
            <person name="Goeker M."/>
        </authorList>
    </citation>
    <scope>NUCLEOTIDE SEQUENCE [LARGE SCALE GENOMIC DNA]</scope>
    <source>
        <strain evidence="1 2">DSM 27696</strain>
    </source>
</reference>
<dbReference type="SUPFAM" id="SSF54001">
    <property type="entry name" value="Cysteine proteinases"/>
    <property type="match status" value="1"/>
</dbReference>
<protein>
    <recommendedName>
        <fullName evidence="3">Arylamine N-acetyltransferase</fullName>
    </recommendedName>
</protein>
<evidence type="ECO:0000313" key="1">
    <source>
        <dbReference type="EMBL" id="RCW74960.1"/>
    </source>
</evidence>
<evidence type="ECO:0000313" key="2">
    <source>
        <dbReference type="Proteomes" id="UP000252585"/>
    </source>
</evidence>
<gene>
    <name evidence="1" type="ORF">DFR57_103257</name>
</gene>
<evidence type="ECO:0008006" key="3">
    <source>
        <dbReference type="Google" id="ProtNLM"/>
    </source>
</evidence>
<keyword evidence="2" id="KW-1185">Reference proteome</keyword>
<dbReference type="InterPro" id="IPR038765">
    <property type="entry name" value="Papain-like_cys_pep_sf"/>
</dbReference>
<organism evidence="1 2">
    <name type="scientific">Saliterribacillus persicus</name>
    <dbReference type="NCBI Taxonomy" id="930114"/>
    <lineage>
        <taxon>Bacteria</taxon>
        <taxon>Bacillati</taxon>
        <taxon>Bacillota</taxon>
        <taxon>Bacilli</taxon>
        <taxon>Bacillales</taxon>
        <taxon>Bacillaceae</taxon>
        <taxon>Saliterribacillus</taxon>
    </lineage>
</organism>
<name>A0A368Y3T8_9BACI</name>
<dbReference type="AlphaFoldDB" id="A0A368Y3T8"/>